<dbReference type="PIRSF" id="PIRSF001467">
    <property type="entry name" value="Peptidylpro_ismrse"/>
    <property type="match status" value="1"/>
</dbReference>
<dbReference type="PRINTS" id="PR00153">
    <property type="entry name" value="CSAPPISMRASE"/>
</dbReference>
<dbReference type="EMBL" id="MU007010">
    <property type="protein sequence ID" value="KAF2436373.1"/>
    <property type="molecule type" value="Genomic_DNA"/>
</dbReference>
<sequence length="152" mass="16717">MELFADVVPRTAENFRQFCTGELKNAQGRPQGYKGSKFHRVIKDFMIQGGDFLNGDGSGSMTIYGTGKFADENFKLKHDQPGLLSMANSGPDSNGCQFFITTVPTPFLNDKHVVFGQVVEGFEVVQKVENTRTTKPGDKPTQDVTIAQCGEM</sequence>
<organism evidence="8 9">
    <name type="scientific">Tothia fuscella</name>
    <dbReference type="NCBI Taxonomy" id="1048955"/>
    <lineage>
        <taxon>Eukaryota</taxon>
        <taxon>Fungi</taxon>
        <taxon>Dikarya</taxon>
        <taxon>Ascomycota</taxon>
        <taxon>Pezizomycotina</taxon>
        <taxon>Dothideomycetes</taxon>
        <taxon>Pleosporomycetidae</taxon>
        <taxon>Venturiales</taxon>
        <taxon>Cylindrosympodiaceae</taxon>
        <taxon>Tothia</taxon>
    </lineage>
</organism>
<dbReference type="PROSITE" id="PS00170">
    <property type="entry name" value="CSA_PPIASE_1"/>
    <property type="match status" value="1"/>
</dbReference>
<dbReference type="GO" id="GO:0005737">
    <property type="term" value="C:cytoplasm"/>
    <property type="evidence" value="ECO:0007669"/>
    <property type="project" value="TreeGrafter"/>
</dbReference>
<dbReference type="Gene3D" id="2.40.100.10">
    <property type="entry name" value="Cyclophilin-like"/>
    <property type="match status" value="1"/>
</dbReference>
<proteinExistence type="inferred from homology"/>
<evidence type="ECO:0000259" key="7">
    <source>
        <dbReference type="PROSITE" id="PS50072"/>
    </source>
</evidence>
<dbReference type="PROSITE" id="PS50072">
    <property type="entry name" value="CSA_PPIASE_2"/>
    <property type="match status" value="1"/>
</dbReference>
<dbReference type="OrthoDB" id="193499at2759"/>
<comment type="similarity">
    <text evidence="5">Belongs to the cyclophilin-type PPIase family. PPIase H subfamily.</text>
</comment>
<evidence type="ECO:0000256" key="2">
    <source>
        <dbReference type="ARBA" id="ARBA00002388"/>
    </source>
</evidence>
<dbReference type="InterPro" id="IPR029000">
    <property type="entry name" value="Cyclophilin-like_dom_sf"/>
</dbReference>
<dbReference type="GO" id="GO:0003755">
    <property type="term" value="F:peptidyl-prolyl cis-trans isomerase activity"/>
    <property type="evidence" value="ECO:0007669"/>
    <property type="project" value="UniProtKB-UniRule"/>
</dbReference>
<dbReference type="FunFam" id="2.40.100.10:FF:000035">
    <property type="entry name" value="Peptidyl-prolyl cis-trans isomerase"/>
    <property type="match status" value="1"/>
</dbReference>
<comment type="catalytic activity">
    <reaction evidence="1 6">
        <text>[protein]-peptidylproline (omega=180) = [protein]-peptidylproline (omega=0)</text>
        <dbReference type="Rhea" id="RHEA:16237"/>
        <dbReference type="Rhea" id="RHEA-COMP:10747"/>
        <dbReference type="Rhea" id="RHEA-COMP:10748"/>
        <dbReference type="ChEBI" id="CHEBI:83833"/>
        <dbReference type="ChEBI" id="CHEBI:83834"/>
        <dbReference type="EC" id="5.2.1.8"/>
    </reaction>
</comment>
<evidence type="ECO:0000256" key="6">
    <source>
        <dbReference type="RuleBase" id="RU363019"/>
    </source>
</evidence>
<dbReference type="InterPro" id="IPR024936">
    <property type="entry name" value="Cyclophilin-type_PPIase"/>
</dbReference>
<dbReference type="PANTHER" id="PTHR11071:SF561">
    <property type="entry name" value="PEPTIDYL-PROLYL CIS-TRANS ISOMERASE D-RELATED"/>
    <property type="match status" value="1"/>
</dbReference>
<dbReference type="SUPFAM" id="SSF50891">
    <property type="entry name" value="Cyclophilin-like"/>
    <property type="match status" value="1"/>
</dbReference>
<dbReference type="Proteomes" id="UP000800235">
    <property type="component" value="Unassembled WGS sequence"/>
</dbReference>
<keyword evidence="9" id="KW-1185">Reference proteome</keyword>
<dbReference type="InterPro" id="IPR002130">
    <property type="entry name" value="Cyclophilin-type_PPIase_dom"/>
</dbReference>
<evidence type="ECO:0000256" key="4">
    <source>
        <dbReference type="ARBA" id="ARBA00023235"/>
    </source>
</evidence>
<reference evidence="8" key="1">
    <citation type="journal article" date="2020" name="Stud. Mycol.">
        <title>101 Dothideomycetes genomes: a test case for predicting lifestyles and emergence of pathogens.</title>
        <authorList>
            <person name="Haridas S."/>
            <person name="Albert R."/>
            <person name="Binder M."/>
            <person name="Bloem J."/>
            <person name="Labutti K."/>
            <person name="Salamov A."/>
            <person name="Andreopoulos B."/>
            <person name="Baker S."/>
            <person name="Barry K."/>
            <person name="Bills G."/>
            <person name="Bluhm B."/>
            <person name="Cannon C."/>
            <person name="Castanera R."/>
            <person name="Culley D."/>
            <person name="Daum C."/>
            <person name="Ezra D."/>
            <person name="Gonzalez J."/>
            <person name="Henrissat B."/>
            <person name="Kuo A."/>
            <person name="Liang C."/>
            <person name="Lipzen A."/>
            <person name="Lutzoni F."/>
            <person name="Magnuson J."/>
            <person name="Mondo S."/>
            <person name="Nolan M."/>
            <person name="Ohm R."/>
            <person name="Pangilinan J."/>
            <person name="Park H.-J."/>
            <person name="Ramirez L."/>
            <person name="Alfaro M."/>
            <person name="Sun H."/>
            <person name="Tritt A."/>
            <person name="Yoshinaga Y."/>
            <person name="Zwiers L.-H."/>
            <person name="Turgeon B."/>
            <person name="Goodwin S."/>
            <person name="Spatafora J."/>
            <person name="Crous P."/>
            <person name="Grigoriev I."/>
        </authorList>
    </citation>
    <scope>NUCLEOTIDE SEQUENCE</scope>
    <source>
        <strain evidence="8">CBS 130266</strain>
    </source>
</reference>
<accession>A0A9P4U4T3</accession>
<dbReference type="AlphaFoldDB" id="A0A9P4U4T3"/>
<keyword evidence="4 6" id="KW-0413">Isomerase</keyword>
<dbReference type="Pfam" id="PF00160">
    <property type="entry name" value="Pro_isomerase"/>
    <property type="match status" value="1"/>
</dbReference>
<dbReference type="EC" id="5.2.1.8" evidence="6"/>
<dbReference type="GO" id="GO:0006457">
    <property type="term" value="P:protein folding"/>
    <property type="evidence" value="ECO:0007669"/>
    <property type="project" value="InterPro"/>
</dbReference>
<evidence type="ECO:0000313" key="8">
    <source>
        <dbReference type="EMBL" id="KAF2436373.1"/>
    </source>
</evidence>
<evidence type="ECO:0000256" key="3">
    <source>
        <dbReference type="ARBA" id="ARBA00023110"/>
    </source>
</evidence>
<evidence type="ECO:0000256" key="1">
    <source>
        <dbReference type="ARBA" id="ARBA00000971"/>
    </source>
</evidence>
<comment type="function">
    <text evidence="2 6">PPIases accelerate the folding of proteins. It catalyzes the cis-trans isomerization of proline imidic peptide bonds in oligopeptides.</text>
</comment>
<name>A0A9P4U4T3_9PEZI</name>
<gene>
    <name evidence="8" type="ORF">EJ08DRAFT_644736</name>
</gene>
<protein>
    <recommendedName>
        <fullName evidence="6">Peptidyl-prolyl cis-trans isomerase</fullName>
        <shortName evidence="6">PPIase</shortName>
        <ecNumber evidence="6">5.2.1.8</ecNumber>
    </recommendedName>
</protein>
<evidence type="ECO:0000256" key="5">
    <source>
        <dbReference type="ARBA" id="ARBA00038512"/>
    </source>
</evidence>
<feature type="domain" description="PPIase cyclophilin-type" evidence="7">
    <location>
        <begin position="1"/>
        <end position="151"/>
    </location>
</feature>
<comment type="caution">
    <text evidence="8">The sequence shown here is derived from an EMBL/GenBank/DDBJ whole genome shotgun (WGS) entry which is preliminary data.</text>
</comment>
<dbReference type="GO" id="GO:0016018">
    <property type="term" value="F:cyclosporin A binding"/>
    <property type="evidence" value="ECO:0007669"/>
    <property type="project" value="TreeGrafter"/>
</dbReference>
<dbReference type="PANTHER" id="PTHR11071">
    <property type="entry name" value="PEPTIDYL-PROLYL CIS-TRANS ISOMERASE"/>
    <property type="match status" value="1"/>
</dbReference>
<evidence type="ECO:0000313" key="9">
    <source>
        <dbReference type="Proteomes" id="UP000800235"/>
    </source>
</evidence>
<dbReference type="InterPro" id="IPR020892">
    <property type="entry name" value="Cyclophilin-type_PPIase_CS"/>
</dbReference>
<keyword evidence="3 6" id="KW-0697">Rotamase</keyword>